<evidence type="ECO:0000256" key="4">
    <source>
        <dbReference type="ARBA" id="ARBA00023136"/>
    </source>
</evidence>
<evidence type="ECO:0000259" key="7">
    <source>
        <dbReference type="Pfam" id="PF00892"/>
    </source>
</evidence>
<feature type="region of interest" description="Disordered" evidence="5">
    <location>
        <begin position="25"/>
        <end position="47"/>
    </location>
</feature>
<feature type="transmembrane region" description="Helical" evidence="6">
    <location>
        <begin position="259"/>
        <end position="277"/>
    </location>
</feature>
<dbReference type="InterPro" id="IPR000620">
    <property type="entry name" value="EamA_dom"/>
</dbReference>
<evidence type="ECO:0000313" key="8">
    <source>
        <dbReference type="EMBL" id="ABB10509.1"/>
    </source>
</evidence>
<dbReference type="AlphaFoldDB" id="Q39AK2"/>
<feature type="transmembrane region" description="Helical" evidence="6">
    <location>
        <begin position="313"/>
        <end position="330"/>
    </location>
</feature>
<keyword evidence="2 6" id="KW-0812">Transmembrane</keyword>
<feature type="transmembrane region" description="Helical" evidence="6">
    <location>
        <begin position="289"/>
        <end position="307"/>
    </location>
</feature>
<gene>
    <name evidence="8" type="ordered locus">Bcep18194_B0393</name>
</gene>
<evidence type="ECO:0000256" key="1">
    <source>
        <dbReference type="ARBA" id="ARBA00004141"/>
    </source>
</evidence>
<feature type="domain" description="EamA" evidence="7">
    <location>
        <begin position="202"/>
        <end position="328"/>
    </location>
</feature>
<name>Q39AK2_BURL3</name>
<feature type="transmembrane region" description="Helical" evidence="6">
    <location>
        <begin position="230"/>
        <end position="247"/>
    </location>
</feature>
<dbReference type="Pfam" id="PF00892">
    <property type="entry name" value="EamA"/>
    <property type="match status" value="2"/>
</dbReference>
<dbReference type="PANTHER" id="PTHR22911:SF6">
    <property type="entry name" value="SOLUTE CARRIER FAMILY 35 MEMBER G1"/>
    <property type="match status" value="1"/>
</dbReference>
<dbReference type="KEGG" id="bur:Bcep18194_B0393"/>
<feature type="transmembrane region" description="Helical" evidence="6">
    <location>
        <begin position="144"/>
        <end position="166"/>
    </location>
</feature>
<evidence type="ECO:0000256" key="6">
    <source>
        <dbReference type="SAM" id="Phobius"/>
    </source>
</evidence>
<keyword evidence="4 6" id="KW-0472">Membrane</keyword>
<keyword evidence="3 6" id="KW-1133">Transmembrane helix</keyword>
<feature type="transmembrane region" description="Helical" evidence="6">
    <location>
        <begin position="173"/>
        <end position="192"/>
    </location>
</feature>
<sequence length="334" mass="36771">MLRPADAACTRPAFKLRIRHTALHQGKRSWQLSSDHPSRNHTGTGGNDLPPMVNDLWKSGVLLAVLASFTFSIMNALVKELSATLPPAEIGFFRGVIGAALVYLLMRRESVPFSRNGLSMLVVRGLLGAFYLVCYFYAIAHIPLADASILAHLSPVFIILLSAIFLKEHIPRQVWLLLPVILVGAVLIVKPYQYSSYSIYAGLGLLSAVFAGGAHVAIRQLSIKHHAYEIVFYFLAIAALVSVPLMWKDFVWPDTPRQYGLLLALGGVSLFGQLFLTKAFTHERASVVAITRYIGIVFNASWGWIFWHESMDVGSIAGGILIIVACINLSRLKT</sequence>
<dbReference type="HOGENOM" id="CLU_032828_0_1_4"/>
<comment type="subcellular location">
    <subcellularLocation>
        <location evidence="1">Membrane</location>
        <topology evidence="1">Multi-pass membrane protein</topology>
    </subcellularLocation>
</comment>
<keyword evidence="9" id="KW-1185">Reference proteome</keyword>
<organism evidence="8 9">
    <name type="scientific">Burkholderia lata (strain ATCC 17760 / DSM 23089 / LMG 22485 / NCIMB 9086 / R18194 / 383)</name>
    <dbReference type="NCBI Taxonomy" id="482957"/>
    <lineage>
        <taxon>Bacteria</taxon>
        <taxon>Pseudomonadati</taxon>
        <taxon>Pseudomonadota</taxon>
        <taxon>Betaproteobacteria</taxon>
        <taxon>Burkholderiales</taxon>
        <taxon>Burkholderiaceae</taxon>
        <taxon>Burkholderia</taxon>
        <taxon>Burkholderia cepacia complex</taxon>
    </lineage>
</organism>
<dbReference type="GO" id="GO:0016020">
    <property type="term" value="C:membrane"/>
    <property type="evidence" value="ECO:0007669"/>
    <property type="project" value="UniProtKB-SubCell"/>
</dbReference>
<evidence type="ECO:0000256" key="5">
    <source>
        <dbReference type="SAM" id="MobiDB-lite"/>
    </source>
</evidence>
<dbReference type="PANTHER" id="PTHR22911">
    <property type="entry name" value="ACYL-MALONYL CONDENSING ENZYME-RELATED"/>
    <property type="match status" value="1"/>
</dbReference>
<dbReference type="InterPro" id="IPR037185">
    <property type="entry name" value="EmrE-like"/>
</dbReference>
<feature type="transmembrane region" description="Helical" evidence="6">
    <location>
        <begin position="118"/>
        <end position="138"/>
    </location>
</feature>
<proteinExistence type="predicted"/>
<reference evidence="8" key="1">
    <citation type="submission" date="2005-10" db="EMBL/GenBank/DDBJ databases">
        <title>Complete sequence of chromosome 2 of Burkholderia sp. 383.</title>
        <authorList>
            <consortium name="US DOE Joint Genome Institute"/>
            <person name="Copeland A."/>
            <person name="Lucas S."/>
            <person name="Lapidus A."/>
            <person name="Barry K."/>
            <person name="Detter J.C."/>
            <person name="Glavina T."/>
            <person name="Hammon N."/>
            <person name="Israni S."/>
            <person name="Pitluck S."/>
            <person name="Chain P."/>
            <person name="Malfatti S."/>
            <person name="Shin M."/>
            <person name="Vergez L."/>
            <person name="Schmutz J."/>
            <person name="Larimer F."/>
            <person name="Land M."/>
            <person name="Kyrpides N."/>
            <person name="Lykidis A."/>
            <person name="Richardson P."/>
        </authorList>
    </citation>
    <scope>NUCLEOTIDE SEQUENCE [LARGE SCALE GENOMIC DNA]</scope>
    <source>
        <strain evidence="8">383</strain>
    </source>
</reference>
<accession>Q39AK2</accession>
<dbReference type="Proteomes" id="UP000002705">
    <property type="component" value="Chromosome 2"/>
</dbReference>
<dbReference type="Gene3D" id="1.10.3730.20">
    <property type="match status" value="2"/>
</dbReference>
<evidence type="ECO:0000256" key="2">
    <source>
        <dbReference type="ARBA" id="ARBA00022692"/>
    </source>
</evidence>
<dbReference type="SUPFAM" id="SSF103481">
    <property type="entry name" value="Multidrug resistance efflux transporter EmrE"/>
    <property type="match status" value="2"/>
</dbReference>
<evidence type="ECO:0000313" key="9">
    <source>
        <dbReference type="Proteomes" id="UP000002705"/>
    </source>
</evidence>
<evidence type="ECO:0000256" key="3">
    <source>
        <dbReference type="ARBA" id="ARBA00022989"/>
    </source>
</evidence>
<dbReference type="PATRIC" id="fig|482957.22.peg.3982"/>
<feature type="transmembrane region" description="Helical" evidence="6">
    <location>
        <begin position="90"/>
        <end position="106"/>
    </location>
</feature>
<feature type="transmembrane region" description="Helical" evidence="6">
    <location>
        <begin position="60"/>
        <end position="78"/>
    </location>
</feature>
<feature type="transmembrane region" description="Helical" evidence="6">
    <location>
        <begin position="198"/>
        <end position="218"/>
    </location>
</feature>
<protein>
    <recommendedName>
        <fullName evidence="7">EamA domain-containing protein</fullName>
    </recommendedName>
</protein>
<dbReference type="EMBL" id="CP000152">
    <property type="protein sequence ID" value="ABB10509.1"/>
    <property type="molecule type" value="Genomic_DNA"/>
</dbReference>
<feature type="domain" description="EamA" evidence="7">
    <location>
        <begin position="59"/>
        <end position="189"/>
    </location>
</feature>